<evidence type="ECO:0000313" key="3">
    <source>
        <dbReference type="Proteomes" id="UP000291101"/>
    </source>
</evidence>
<keyword evidence="3" id="KW-1185">Reference proteome</keyword>
<dbReference type="Gene3D" id="3.40.50.1820">
    <property type="entry name" value="alpha/beta hydrolase"/>
    <property type="match status" value="1"/>
</dbReference>
<dbReference type="OrthoDB" id="8871309at2"/>
<dbReference type="AlphaFoldDB" id="A0A4V1RQ43"/>
<name>A0A4V1RQ43_9ACTN</name>
<keyword evidence="2" id="KW-0378">Hydrolase</keyword>
<proteinExistence type="predicted"/>
<dbReference type="Proteomes" id="UP000291101">
    <property type="component" value="Unassembled WGS sequence"/>
</dbReference>
<accession>A0A4V1RQ43</accession>
<organism evidence="2 3">
    <name type="scientific">Nocardioides zhouii</name>
    <dbReference type="NCBI Taxonomy" id="1168729"/>
    <lineage>
        <taxon>Bacteria</taxon>
        <taxon>Bacillati</taxon>
        <taxon>Actinomycetota</taxon>
        <taxon>Actinomycetes</taxon>
        <taxon>Propionibacteriales</taxon>
        <taxon>Nocardioidaceae</taxon>
        <taxon>Nocardioides</taxon>
    </lineage>
</organism>
<sequence>MGEVRAALDAARLVGALPRLAAAPRGDGHLVIDIPGWKAPEVSGAPLRQYLRRLGYDARGWGFGTNTGSTRRDIERLAARVVELAEETGRPASLVGWSLGGVVAREVARLHPEAIDRVITYGTPVGGPTYTTVARAYNRGADVDGHRESRRLDESNPIRVPLTILFSRRDGIVSWQACIDHASPLAEHIEISSTHLGMGFDPDVWSIVAARLADRTRSS</sequence>
<comment type="caution">
    <text evidence="2">The sequence shown here is derived from an EMBL/GenBank/DDBJ whole genome shotgun (WGS) entry which is preliminary data.</text>
</comment>
<evidence type="ECO:0000259" key="1">
    <source>
        <dbReference type="Pfam" id="PF12697"/>
    </source>
</evidence>
<reference evidence="2 3" key="1">
    <citation type="submission" date="2019-01" db="EMBL/GenBank/DDBJ databases">
        <title>Novel species of Nocardioides.</title>
        <authorList>
            <person name="Liu Q."/>
            <person name="X Y.-H."/>
        </authorList>
    </citation>
    <scope>NUCLEOTIDE SEQUENCE [LARGE SCALE GENOMIC DNA]</scope>
    <source>
        <strain evidence="2 3">HLT2-9</strain>
    </source>
</reference>
<gene>
    <name evidence="2" type="ORF">EUA94_08830</name>
</gene>
<dbReference type="EMBL" id="SDWV01000007">
    <property type="protein sequence ID" value="RYC11557.1"/>
    <property type="molecule type" value="Genomic_DNA"/>
</dbReference>
<evidence type="ECO:0000313" key="2">
    <source>
        <dbReference type="EMBL" id="RYC11557.1"/>
    </source>
</evidence>
<feature type="domain" description="AB hydrolase-1" evidence="1">
    <location>
        <begin position="35"/>
        <end position="187"/>
    </location>
</feature>
<dbReference type="InterPro" id="IPR029058">
    <property type="entry name" value="AB_hydrolase_fold"/>
</dbReference>
<dbReference type="SUPFAM" id="SSF53474">
    <property type="entry name" value="alpha/beta-Hydrolases"/>
    <property type="match status" value="1"/>
</dbReference>
<protein>
    <submittedName>
        <fullName evidence="2">Alpha/beta hydrolase</fullName>
    </submittedName>
</protein>
<dbReference type="GO" id="GO:0016787">
    <property type="term" value="F:hydrolase activity"/>
    <property type="evidence" value="ECO:0007669"/>
    <property type="project" value="UniProtKB-KW"/>
</dbReference>
<dbReference type="InterPro" id="IPR000073">
    <property type="entry name" value="AB_hydrolase_1"/>
</dbReference>
<dbReference type="Pfam" id="PF12697">
    <property type="entry name" value="Abhydrolase_6"/>
    <property type="match status" value="1"/>
</dbReference>